<proteinExistence type="predicted"/>
<sequence>MPLSEENNWEKLFPNLPAYKKYKELDNVDIKDYNHEKCDKLAKSDDGDKILCKQILKNLSILKDKKGEEQARGCYYFQNWLHEKINEKYYNGKNQSSKDYITNKLFDFVAEDISTNGINRACSGNSFGIPKTWKEGKDLYDYFENFEHIECKDSAKDECQKYVKYVTYIDPIYYNKTSRCCDGEELEPHCNSSTKCEYKYNTKELVDKLKNNFKY</sequence>
<reference evidence="1 2" key="1">
    <citation type="journal article" date="2012" name="Nat. Genet.">
        <title>Plasmodium cynomolgi genome sequences provide insight into Plasmodium vivax and the monkey malaria clade.</title>
        <authorList>
            <person name="Tachibana S."/>
            <person name="Sullivan S.A."/>
            <person name="Kawai S."/>
            <person name="Nakamura S."/>
            <person name="Kim H.R."/>
            <person name="Goto N."/>
            <person name="Arisue N."/>
            <person name="Palacpac N.M.Q."/>
            <person name="Honma H."/>
            <person name="Yagi M."/>
            <person name="Tougan T."/>
            <person name="Katakai Y."/>
            <person name="Kaneko O."/>
            <person name="Mita T."/>
            <person name="Kita K."/>
            <person name="Yasutomi Y."/>
            <person name="Sutton P.L."/>
            <person name="Shakhbatyan R."/>
            <person name="Horii T."/>
            <person name="Yasunaga T."/>
            <person name="Barnwell J.W."/>
            <person name="Escalante A.A."/>
            <person name="Carlton J.M."/>
            <person name="Tanabe K."/>
        </authorList>
    </citation>
    <scope>NUCLEOTIDE SEQUENCE [LARGE SCALE GENOMIC DNA]</scope>
    <source>
        <strain evidence="1 2">B</strain>
    </source>
</reference>
<dbReference type="Pfam" id="PF05795">
    <property type="entry name" value="Plasmodium_Vir"/>
    <property type="match status" value="1"/>
</dbReference>
<dbReference type="VEuPathDB" id="PlasmoDB:PCYB_008030"/>
<accession>K6V137</accession>
<keyword evidence="2" id="KW-1185">Reference proteome</keyword>
<protein>
    <submittedName>
        <fullName evidence="1">CYIR protein</fullName>
    </submittedName>
</protein>
<dbReference type="RefSeq" id="XP_004228272.1">
    <property type="nucleotide sequence ID" value="XM_004228224.1"/>
</dbReference>
<evidence type="ECO:0000313" key="2">
    <source>
        <dbReference type="Proteomes" id="UP000006319"/>
    </source>
</evidence>
<organism evidence="1 2">
    <name type="scientific">Plasmodium cynomolgi (strain B)</name>
    <dbReference type="NCBI Taxonomy" id="1120755"/>
    <lineage>
        <taxon>Eukaryota</taxon>
        <taxon>Sar</taxon>
        <taxon>Alveolata</taxon>
        <taxon>Apicomplexa</taxon>
        <taxon>Aconoidasida</taxon>
        <taxon>Haemosporida</taxon>
        <taxon>Plasmodiidae</taxon>
        <taxon>Plasmodium</taxon>
        <taxon>Plasmodium (Plasmodium)</taxon>
    </lineage>
</organism>
<dbReference type="EMBL" id="DF158656">
    <property type="protein sequence ID" value="GAB70054.1"/>
    <property type="molecule type" value="Genomic_DNA"/>
</dbReference>
<evidence type="ECO:0000313" key="1">
    <source>
        <dbReference type="EMBL" id="GAB70054.1"/>
    </source>
</evidence>
<name>K6V137_PLACD</name>
<dbReference type="PhylomeDB" id="K6V137"/>
<dbReference type="AlphaFoldDB" id="K6V137"/>
<gene>
    <name evidence="1" type="ORF">PCYB_008030</name>
</gene>
<dbReference type="InterPro" id="IPR008780">
    <property type="entry name" value="Plasmodium_Vir"/>
</dbReference>
<dbReference type="KEGG" id="pcy:PCYB_008030"/>
<dbReference type="OrthoDB" id="381232at2759"/>
<dbReference type="Proteomes" id="UP000006319">
    <property type="component" value="Unassembled WGS sequence"/>
</dbReference>
<dbReference type="GeneID" id="14696596"/>